<dbReference type="AlphaFoldDB" id="A0AAV3YZK0"/>
<dbReference type="Gene3D" id="1.10.4020.10">
    <property type="entry name" value="DNA breaking-rejoining enzymes"/>
    <property type="match status" value="1"/>
</dbReference>
<evidence type="ECO:0000313" key="1">
    <source>
        <dbReference type="EMBL" id="GFN88379.1"/>
    </source>
</evidence>
<comment type="caution">
    <text evidence="1">The sequence shown here is derived from an EMBL/GenBank/DDBJ whole genome shotgun (WGS) entry which is preliminary data.</text>
</comment>
<evidence type="ECO:0000313" key="2">
    <source>
        <dbReference type="Proteomes" id="UP000735302"/>
    </source>
</evidence>
<sequence>MLEAFKFLCTAADYKVKFRTVVPTNTEDADAFISRLETVFDKWLELSDIKKGDFEGLRDLILRVQIYASLGLHKELVMFLKERSPISVKEVRNLADKYRTAHPVKPIAKEVEICRQRRSYERKQK</sequence>
<dbReference type="Proteomes" id="UP000735302">
    <property type="component" value="Unassembled WGS sequence"/>
</dbReference>
<keyword evidence="1" id="KW-0808">Transferase</keyword>
<gene>
    <name evidence="1" type="ORF">PoB_001488500</name>
</gene>
<reference evidence="1 2" key="1">
    <citation type="journal article" date="2021" name="Elife">
        <title>Chloroplast acquisition without the gene transfer in kleptoplastic sea slugs, Plakobranchus ocellatus.</title>
        <authorList>
            <person name="Maeda T."/>
            <person name="Takahashi S."/>
            <person name="Yoshida T."/>
            <person name="Shimamura S."/>
            <person name="Takaki Y."/>
            <person name="Nagai Y."/>
            <person name="Toyoda A."/>
            <person name="Suzuki Y."/>
            <person name="Arimoto A."/>
            <person name="Ishii H."/>
            <person name="Satoh N."/>
            <person name="Nishiyama T."/>
            <person name="Hasebe M."/>
            <person name="Maruyama T."/>
            <person name="Minagawa J."/>
            <person name="Obokata J."/>
            <person name="Shigenobu S."/>
        </authorList>
    </citation>
    <scope>NUCLEOTIDE SEQUENCE [LARGE SCALE GENOMIC DNA]</scope>
</reference>
<accession>A0AAV3YZK0</accession>
<keyword evidence="2" id="KW-1185">Reference proteome</keyword>
<proteinExistence type="predicted"/>
<dbReference type="PANTHER" id="PTHR46888">
    <property type="entry name" value="ZINC KNUCKLE DOMAINCONTAINING PROTEIN-RELATED"/>
    <property type="match status" value="1"/>
</dbReference>
<organism evidence="1 2">
    <name type="scientific">Plakobranchus ocellatus</name>
    <dbReference type="NCBI Taxonomy" id="259542"/>
    <lineage>
        <taxon>Eukaryota</taxon>
        <taxon>Metazoa</taxon>
        <taxon>Spiralia</taxon>
        <taxon>Lophotrochozoa</taxon>
        <taxon>Mollusca</taxon>
        <taxon>Gastropoda</taxon>
        <taxon>Heterobranchia</taxon>
        <taxon>Euthyneura</taxon>
        <taxon>Panpulmonata</taxon>
        <taxon>Sacoglossa</taxon>
        <taxon>Placobranchoidea</taxon>
        <taxon>Plakobranchidae</taxon>
        <taxon>Plakobranchus</taxon>
    </lineage>
</organism>
<protein>
    <submittedName>
        <fullName evidence="1">Reverse transcriptase</fullName>
    </submittedName>
</protein>
<keyword evidence="1" id="KW-0695">RNA-directed DNA polymerase</keyword>
<keyword evidence="1" id="KW-0548">Nucleotidyltransferase</keyword>
<name>A0AAV3YZK0_9GAST</name>
<dbReference type="PANTHER" id="PTHR46888:SF1">
    <property type="entry name" value="RIBONUCLEASE H"/>
    <property type="match status" value="1"/>
</dbReference>
<dbReference type="EMBL" id="BLXT01001848">
    <property type="protein sequence ID" value="GFN88379.1"/>
    <property type="molecule type" value="Genomic_DNA"/>
</dbReference>
<dbReference type="InterPro" id="IPR038269">
    <property type="entry name" value="SCAN_sf"/>
</dbReference>
<dbReference type="SUPFAM" id="SSF47353">
    <property type="entry name" value="Retrovirus capsid dimerization domain-like"/>
    <property type="match status" value="1"/>
</dbReference>
<dbReference type="GO" id="GO:0003964">
    <property type="term" value="F:RNA-directed DNA polymerase activity"/>
    <property type="evidence" value="ECO:0007669"/>
    <property type="project" value="UniProtKB-KW"/>
</dbReference>